<dbReference type="SUPFAM" id="SSF56281">
    <property type="entry name" value="Metallo-hydrolase/oxidoreductase"/>
    <property type="match status" value="1"/>
</dbReference>
<dbReference type="PANTHER" id="PTHR13754">
    <property type="entry name" value="METALLO-BETA-LACTAMASE SUPERFAMILY PROTEIN"/>
    <property type="match status" value="1"/>
</dbReference>
<dbReference type="AlphaFoldDB" id="A0A0P6XRF4"/>
<dbReference type="InterPro" id="IPR052926">
    <property type="entry name" value="Metallo-beta-lactamase_dom"/>
</dbReference>
<evidence type="ECO:0000313" key="2">
    <source>
        <dbReference type="EMBL" id="KPL85107.1"/>
    </source>
</evidence>
<dbReference type="Gene3D" id="3.60.15.10">
    <property type="entry name" value="Ribonuclease Z/Hydroxyacylglutathione hydrolase-like"/>
    <property type="match status" value="1"/>
</dbReference>
<dbReference type="CDD" id="cd07713">
    <property type="entry name" value="DHPS-like_MBL-fold"/>
    <property type="match status" value="1"/>
</dbReference>
<dbReference type="RefSeq" id="WP_062418593.1">
    <property type="nucleotide sequence ID" value="NZ_DF967974.1"/>
</dbReference>
<dbReference type="Proteomes" id="UP000050501">
    <property type="component" value="Unassembled WGS sequence"/>
</dbReference>
<dbReference type="GO" id="GO:0016740">
    <property type="term" value="F:transferase activity"/>
    <property type="evidence" value="ECO:0007669"/>
    <property type="project" value="TreeGrafter"/>
</dbReference>
<dbReference type="STRING" id="229921.ADN01_06990"/>
<dbReference type="Pfam" id="PF00753">
    <property type="entry name" value="Lactamase_B"/>
    <property type="match status" value="1"/>
</dbReference>
<dbReference type="OrthoDB" id="9800940at2"/>
<reference evidence="2 3" key="1">
    <citation type="submission" date="2015-07" db="EMBL/GenBank/DDBJ databases">
        <title>Genome sequence of Levilinea saccharolytica DSM 16555.</title>
        <authorList>
            <person name="Hemp J."/>
            <person name="Ward L.M."/>
            <person name="Pace L.A."/>
            <person name="Fischer W.W."/>
        </authorList>
    </citation>
    <scope>NUCLEOTIDE SEQUENCE [LARGE SCALE GENOMIC DNA]</scope>
    <source>
        <strain evidence="2 3">KIBI-1</strain>
    </source>
</reference>
<gene>
    <name evidence="2" type="ORF">ADN01_06990</name>
</gene>
<comment type="caution">
    <text evidence="2">The sequence shown here is derived from an EMBL/GenBank/DDBJ whole genome shotgun (WGS) entry which is preliminary data.</text>
</comment>
<dbReference type="InterPro" id="IPR041712">
    <property type="entry name" value="DHPS-like_MBL-fold"/>
</dbReference>
<dbReference type="InterPro" id="IPR001279">
    <property type="entry name" value="Metallo-B-lactamas"/>
</dbReference>
<accession>A0A0P6XRF4</accession>
<sequence length="242" mass="26093">MNRKSALRITVLYDNRSTNPALKEAWGFSALLEQEGLNLLFDTGGDSPTLLHNMAALGISPTQIQRVFLSHFHEDHTDGLAGLIQAGAQPEKIYFLAATPEAYKARFQALGPYQEITAPAHLVGDWYTTGEISENTPEQALITRFPHSQVLLTGCAHPGIVRVTQRAYAQYSAPFAWVGGGFHLKDASPESVDDTLTALNALPIQTLSPAHCTGDAAIAHIQTALGQRARPLQVGAALEFAP</sequence>
<keyword evidence="3" id="KW-1185">Reference proteome</keyword>
<organism evidence="2 3">
    <name type="scientific">Levilinea saccharolytica</name>
    <dbReference type="NCBI Taxonomy" id="229921"/>
    <lineage>
        <taxon>Bacteria</taxon>
        <taxon>Bacillati</taxon>
        <taxon>Chloroflexota</taxon>
        <taxon>Anaerolineae</taxon>
        <taxon>Anaerolineales</taxon>
        <taxon>Anaerolineaceae</taxon>
        <taxon>Levilinea</taxon>
    </lineage>
</organism>
<proteinExistence type="predicted"/>
<name>A0A0P6XRF4_9CHLR</name>
<dbReference type="InterPro" id="IPR036866">
    <property type="entry name" value="RibonucZ/Hydroxyglut_hydro"/>
</dbReference>
<evidence type="ECO:0000313" key="3">
    <source>
        <dbReference type="Proteomes" id="UP000050501"/>
    </source>
</evidence>
<evidence type="ECO:0000259" key="1">
    <source>
        <dbReference type="Pfam" id="PF00753"/>
    </source>
</evidence>
<protein>
    <recommendedName>
        <fullName evidence="1">Metallo-beta-lactamase domain-containing protein</fullName>
    </recommendedName>
</protein>
<feature type="domain" description="Metallo-beta-lactamase" evidence="1">
    <location>
        <begin position="29"/>
        <end position="152"/>
    </location>
</feature>
<dbReference type="EMBL" id="LGCM01000027">
    <property type="protein sequence ID" value="KPL85107.1"/>
    <property type="molecule type" value="Genomic_DNA"/>
</dbReference>
<dbReference type="PANTHER" id="PTHR13754:SF13">
    <property type="entry name" value="METALLO-BETA-LACTAMASE SUPERFAMILY PROTEIN (AFU_ORTHOLOGUE AFUA_3G07630)"/>
    <property type="match status" value="1"/>
</dbReference>